<keyword evidence="2" id="KW-0812">Transmembrane</keyword>
<comment type="subcellular location">
    <subcellularLocation>
        <location evidence="1">Membrane</location>
    </subcellularLocation>
</comment>
<feature type="domain" description="POTRA" evidence="5">
    <location>
        <begin position="196"/>
        <end position="268"/>
    </location>
</feature>
<gene>
    <name evidence="6" type="ORF">GCM10010909_07840</name>
</gene>
<keyword evidence="7" id="KW-1185">Reference proteome</keyword>
<evidence type="ECO:0000313" key="7">
    <source>
        <dbReference type="Proteomes" id="UP001156641"/>
    </source>
</evidence>
<dbReference type="InterPro" id="IPR000184">
    <property type="entry name" value="Bac_surfAg_D15"/>
</dbReference>
<evidence type="ECO:0000256" key="3">
    <source>
        <dbReference type="ARBA" id="ARBA00023136"/>
    </source>
</evidence>
<protein>
    <submittedName>
        <fullName evidence="6">Membrane protein</fullName>
    </submittedName>
</protein>
<dbReference type="EMBL" id="BSOS01000009">
    <property type="protein sequence ID" value="GLR66106.1"/>
    <property type="molecule type" value="Genomic_DNA"/>
</dbReference>
<reference evidence="7" key="1">
    <citation type="journal article" date="2019" name="Int. J. Syst. Evol. Microbiol.">
        <title>The Global Catalogue of Microorganisms (GCM) 10K type strain sequencing project: providing services to taxonomists for standard genome sequencing and annotation.</title>
        <authorList>
            <consortium name="The Broad Institute Genomics Platform"/>
            <consortium name="The Broad Institute Genome Sequencing Center for Infectious Disease"/>
            <person name="Wu L."/>
            <person name="Ma J."/>
        </authorList>
    </citation>
    <scope>NUCLEOTIDE SEQUENCE [LARGE SCALE GENOMIC DNA]</scope>
    <source>
        <strain evidence="7">NBRC 112502</strain>
    </source>
</reference>
<keyword evidence="3" id="KW-0472">Membrane</keyword>
<dbReference type="RefSeq" id="WP_284256702.1">
    <property type="nucleotide sequence ID" value="NZ_BSOS01000009.1"/>
</dbReference>
<dbReference type="Pfam" id="PF01103">
    <property type="entry name" value="Omp85"/>
    <property type="match status" value="1"/>
</dbReference>
<dbReference type="Proteomes" id="UP001156641">
    <property type="component" value="Unassembled WGS sequence"/>
</dbReference>
<evidence type="ECO:0000259" key="4">
    <source>
        <dbReference type="Pfam" id="PF01103"/>
    </source>
</evidence>
<keyword evidence="2" id="KW-1134">Transmembrane beta strand</keyword>
<dbReference type="InterPro" id="IPR039910">
    <property type="entry name" value="D15-like"/>
</dbReference>
<dbReference type="InterPro" id="IPR010827">
    <property type="entry name" value="BamA/TamA_POTRA"/>
</dbReference>
<sequence length="595" mass="61844">MAVFIGQAASAADPVSYTVSFTPSGDPALDSLLRQTSALVSVQKKLPAGPFALIGRARADARQFSVVLHSLGYDGGNVEITIGGDALADPALLDMLNTLPANQTVAVRVTPHQGPVFRLGKVQTPGLPPGFIPPPMVQPGQPALAAPILAVTPALRTALHNAGYAFAEVSQPLAVAQQATQRLDVTYTVTPGPRVSIGPVSFEGLTRTNPDFLRAHIALKPGQPFSDTSLALARDSLLGLGVFASVTPLPAAKATADGAVPVTFRVVPQKRHAVTLSALYATDTGLTLGTSWEDRDVFTHAERLKFTAAGNGLAATGTRAPGYDLKAVFAKPDFAARGQMLSVSLEALNESLTAYSRKALLAGLALSRPLGAHLSLTYGPQFIAEAVRQQGVNRDYALAQLPVSFIYSTADNLLEPTQGMNASVTVTPTLPTAGAGKPFVIGQASVAVYVPVEPAGRGVVALHGQAGSIEGASIFQVPPDQRFYAGGSGTVRGYTYQTIGPLFPDDAPEGGLAMDAVSLEFRQRVGKSFGLVPFIDAGQVNTGSRPFAGTLRAGAGLGVRYYTSIGPIRLDLAFPFTRVAGSAAFALYVGFGEAF</sequence>
<dbReference type="Gene3D" id="3.10.20.310">
    <property type="entry name" value="membrane protein fhac"/>
    <property type="match status" value="1"/>
</dbReference>
<proteinExistence type="predicted"/>
<accession>A0ABQ6A5G2</accession>
<organism evidence="6 7">
    <name type="scientific">Acidocella aquatica</name>
    <dbReference type="NCBI Taxonomy" id="1922313"/>
    <lineage>
        <taxon>Bacteria</taxon>
        <taxon>Pseudomonadati</taxon>
        <taxon>Pseudomonadota</taxon>
        <taxon>Alphaproteobacteria</taxon>
        <taxon>Acetobacterales</taxon>
        <taxon>Acidocellaceae</taxon>
        <taxon>Acidocella</taxon>
    </lineage>
</organism>
<dbReference type="Pfam" id="PF07244">
    <property type="entry name" value="POTRA"/>
    <property type="match status" value="1"/>
</dbReference>
<comment type="caution">
    <text evidence="6">The sequence shown here is derived from an EMBL/GenBank/DDBJ whole genome shotgun (WGS) entry which is preliminary data.</text>
</comment>
<dbReference type="PANTHER" id="PTHR12815">
    <property type="entry name" value="SORTING AND ASSEMBLY MACHINERY SAMM50 PROTEIN FAMILY MEMBER"/>
    <property type="match status" value="1"/>
</dbReference>
<evidence type="ECO:0000259" key="5">
    <source>
        <dbReference type="Pfam" id="PF07244"/>
    </source>
</evidence>
<feature type="domain" description="Bacterial surface antigen (D15)" evidence="4">
    <location>
        <begin position="316"/>
        <end position="595"/>
    </location>
</feature>
<name>A0ABQ6A5G2_9PROT</name>
<evidence type="ECO:0000313" key="6">
    <source>
        <dbReference type="EMBL" id="GLR66106.1"/>
    </source>
</evidence>
<evidence type="ECO:0000256" key="2">
    <source>
        <dbReference type="ARBA" id="ARBA00022452"/>
    </source>
</evidence>
<evidence type="ECO:0000256" key="1">
    <source>
        <dbReference type="ARBA" id="ARBA00004370"/>
    </source>
</evidence>
<dbReference type="PANTHER" id="PTHR12815:SF42">
    <property type="entry name" value="BACTERIAL SURFACE ANTIGEN (D15) DOMAIN-CONTAINING PROTEIN"/>
    <property type="match status" value="1"/>
</dbReference>
<dbReference type="Gene3D" id="2.40.160.50">
    <property type="entry name" value="membrane protein fhac: a member of the omp85/tpsb transporter family"/>
    <property type="match status" value="1"/>
</dbReference>